<dbReference type="EMBL" id="BAABEZ010000004">
    <property type="protein sequence ID" value="GAA4450529.1"/>
    <property type="molecule type" value="Genomic_DNA"/>
</dbReference>
<dbReference type="Proteomes" id="UP001501410">
    <property type="component" value="Unassembled WGS sequence"/>
</dbReference>
<keyword evidence="2" id="KW-0489">Methyltransferase</keyword>
<name>A0ABP8MJK5_9BACT</name>
<dbReference type="GO" id="GO:0032259">
    <property type="term" value="P:methylation"/>
    <property type="evidence" value="ECO:0007669"/>
    <property type="project" value="UniProtKB-KW"/>
</dbReference>
<dbReference type="RefSeq" id="WP_344822656.1">
    <property type="nucleotide sequence ID" value="NZ_BAABEZ010000004.1"/>
</dbReference>
<dbReference type="InterPro" id="IPR029063">
    <property type="entry name" value="SAM-dependent_MTases_sf"/>
</dbReference>
<dbReference type="SUPFAM" id="SSF53335">
    <property type="entry name" value="S-adenosyl-L-methionine-dependent methyltransferases"/>
    <property type="match status" value="1"/>
</dbReference>
<keyword evidence="3" id="KW-1185">Reference proteome</keyword>
<dbReference type="GO" id="GO:0008168">
    <property type="term" value="F:methyltransferase activity"/>
    <property type="evidence" value="ECO:0007669"/>
    <property type="project" value="UniProtKB-KW"/>
</dbReference>
<evidence type="ECO:0000313" key="3">
    <source>
        <dbReference type="Proteomes" id="UP001501410"/>
    </source>
</evidence>
<organism evidence="2 3">
    <name type="scientific">Rurimicrobium arvi</name>
    <dbReference type="NCBI Taxonomy" id="2049916"/>
    <lineage>
        <taxon>Bacteria</taxon>
        <taxon>Pseudomonadati</taxon>
        <taxon>Bacteroidota</taxon>
        <taxon>Chitinophagia</taxon>
        <taxon>Chitinophagales</taxon>
        <taxon>Chitinophagaceae</taxon>
        <taxon>Rurimicrobium</taxon>
    </lineage>
</organism>
<evidence type="ECO:0000313" key="2">
    <source>
        <dbReference type="EMBL" id="GAA4450529.1"/>
    </source>
</evidence>
<accession>A0ABP8MJK5</accession>
<gene>
    <name evidence="2" type="ORF">GCM10023092_06550</name>
</gene>
<dbReference type="Pfam" id="PF08241">
    <property type="entry name" value="Methyltransf_11"/>
    <property type="match status" value="1"/>
</dbReference>
<reference evidence="3" key="1">
    <citation type="journal article" date="2019" name="Int. J. Syst. Evol. Microbiol.">
        <title>The Global Catalogue of Microorganisms (GCM) 10K type strain sequencing project: providing services to taxonomists for standard genome sequencing and annotation.</title>
        <authorList>
            <consortium name="The Broad Institute Genomics Platform"/>
            <consortium name="The Broad Institute Genome Sequencing Center for Infectious Disease"/>
            <person name="Wu L."/>
            <person name="Ma J."/>
        </authorList>
    </citation>
    <scope>NUCLEOTIDE SEQUENCE [LARGE SCALE GENOMIC DNA]</scope>
    <source>
        <strain evidence="3">JCM 31921</strain>
    </source>
</reference>
<comment type="caution">
    <text evidence="2">The sequence shown here is derived from an EMBL/GenBank/DDBJ whole genome shotgun (WGS) entry which is preliminary data.</text>
</comment>
<dbReference type="CDD" id="cd02440">
    <property type="entry name" value="AdoMet_MTases"/>
    <property type="match status" value="1"/>
</dbReference>
<keyword evidence="2" id="KW-0808">Transferase</keyword>
<dbReference type="PANTHER" id="PTHR43861">
    <property type="entry name" value="TRANS-ACONITATE 2-METHYLTRANSFERASE-RELATED"/>
    <property type="match status" value="1"/>
</dbReference>
<feature type="domain" description="Methyltransferase type 11" evidence="1">
    <location>
        <begin position="42"/>
        <end position="141"/>
    </location>
</feature>
<evidence type="ECO:0000259" key="1">
    <source>
        <dbReference type="Pfam" id="PF08241"/>
    </source>
</evidence>
<dbReference type="Gene3D" id="3.40.50.150">
    <property type="entry name" value="Vaccinia Virus protein VP39"/>
    <property type="match status" value="1"/>
</dbReference>
<protein>
    <submittedName>
        <fullName evidence="2">Class I SAM-dependent methyltransferase</fullName>
    </submittedName>
</protein>
<dbReference type="InterPro" id="IPR013216">
    <property type="entry name" value="Methyltransf_11"/>
</dbReference>
<proteinExistence type="predicted"/>
<sequence length="265" mass="30410">MALIQHTNIQVRFDQQADNSTHYVLPFIESTHVIDATTRVMEVGCSEGGVLRPFLERGCTCLGVDLEQNRIDNANRLLADEVAKGKATFVCQNIYEAAFVARYEHSFDIIILKDVIEHVPEQEKFIPHLMRFLKPGGQIFFGFPPWYMPFGGHQQVCAGKLTSKLPYYHILPRPLYLGFLKMMGESPTTIRTLAEIWDTSITIGQFEKYVKRAGLKVIHKQHYLINPIYKFKFGLQPRKQAAFVGYIPFLRNFITTCVYYTVAPL</sequence>